<dbReference type="RefSeq" id="WP_380254305.1">
    <property type="nucleotide sequence ID" value="NZ_JBHUII010000011.1"/>
</dbReference>
<evidence type="ECO:0000313" key="2">
    <source>
        <dbReference type="Proteomes" id="UP001597294"/>
    </source>
</evidence>
<name>A0ABW5BN44_9PROT</name>
<proteinExistence type="predicted"/>
<reference evidence="2" key="1">
    <citation type="journal article" date="2019" name="Int. J. Syst. Evol. Microbiol.">
        <title>The Global Catalogue of Microorganisms (GCM) 10K type strain sequencing project: providing services to taxonomists for standard genome sequencing and annotation.</title>
        <authorList>
            <consortium name="The Broad Institute Genomics Platform"/>
            <consortium name="The Broad Institute Genome Sequencing Center for Infectious Disease"/>
            <person name="Wu L."/>
            <person name="Ma J."/>
        </authorList>
    </citation>
    <scope>NUCLEOTIDE SEQUENCE [LARGE SCALE GENOMIC DNA]</scope>
    <source>
        <strain evidence="2">CGMCC 4.7192</strain>
    </source>
</reference>
<evidence type="ECO:0008006" key="3">
    <source>
        <dbReference type="Google" id="ProtNLM"/>
    </source>
</evidence>
<dbReference type="EMBL" id="JBHUII010000011">
    <property type="protein sequence ID" value="MFD2207563.1"/>
    <property type="molecule type" value="Genomic_DNA"/>
</dbReference>
<comment type="caution">
    <text evidence="1">The sequence shown here is derived from an EMBL/GenBank/DDBJ whole genome shotgun (WGS) entry which is preliminary data.</text>
</comment>
<keyword evidence="2" id="KW-1185">Reference proteome</keyword>
<organism evidence="1 2">
    <name type="scientific">Kiloniella antarctica</name>
    <dbReference type="NCBI Taxonomy" id="1550907"/>
    <lineage>
        <taxon>Bacteria</taxon>
        <taxon>Pseudomonadati</taxon>
        <taxon>Pseudomonadota</taxon>
        <taxon>Alphaproteobacteria</taxon>
        <taxon>Rhodospirillales</taxon>
        <taxon>Kiloniellaceae</taxon>
        <taxon>Kiloniella</taxon>
    </lineage>
</organism>
<accession>A0ABW5BN44</accession>
<protein>
    <recommendedName>
        <fullName evidence="3">N-acetyltransferase domain-containing protein</fullName>
    </recommendedName>
</protein>
<dbReference type="Proteomes" id="UP001597294">
    <property type="component" value="Unassembled WGS sequence"/>
</dbReference>
<gene>
    <name evidence="1" type="ORF">ACFSKO_18245</name>
</gene>
<sequence length="157" mass="17878">MQFAINSLDQNNCLQLLPLIQTLKQDITTDEWQDYVHSFTGRDSRECGIITVKNTAGYYLGILCYKVVEDVSHQMVMDVTNYVTADFLGRNNISRTLLDWLEGQAISRMCQAIHLTIDIQHTIIPESGYTKSISNQLADKGYVCDAIRLCKQLKIKN</sequence>
<evidence type="ECO:0000313" key="1">
    <source>
        <dbReference type="EMBL" id="MFD2207563.1"/>
    </source>
</evidence>